<dbReference type="InterPro" id="IPR051685">
    <property type="entry name" value="Ycf3/AcsC/BcsC/TPR_MFPF"/>
</dbReference>
<dbReference type="Proteomes" id="UP000680656">
    <property type="component" value="Chromosome"/>
</dbReference>
<evidence type="ECO:0000313" key="4">
    <source>
        <dbReference type="EMBL" id="QVV88879.1"/>
    </source>
</evidence>
<dbReference type="SUPFAM" id="SSF48452">
    <property type="entry name" value="TPR-like"/>
    <property type="match status" value="1"/>
</dbReference>
<dbReference type="PANTHER" id="PTHR44943">
    <property type="entry name" value="CELLULOSE SYNTHASE OPERON PROTEIN C"/>
    <property type="match status" value="1"/>
</dbReference>
<evidence type="ECO:0000256" key="2">
    <source>
        <dbReference type="ARBA" id="ARBA00022803"/>
    </source>
</evidence>
<evidence type="ECO:0000256" key="1">
    <source>
        <dbReference type="ARBA" id="ARBA00022737"/>
    </source>
</evidence>
<keyword evidence="1" id="KW-0677">Repeat</keyword>
<dbReference type="AlphaFoldDB" id="A0A8E7AYY4"/>
<dbReference type="InterPro" id="IPR019734">
    <property type="entry name" value="TPR_rpt"/>
</dbReference>
<gene>
    <name evidence="4" type="ORF">KHC33_16490</name>
</gene>
<proteinExistence type="predicted"/>
<accession>A0A8E7AYY4</accession>
<dbReference type="PROSITE" id="PS50005">
    <property type="entry name" value="TPR"/>
    <property type="match status" value="1"/>
</dbReference>
<dbReference type="GeneID" id="65098816"/>
<dbReference type="EMBL" id="CP075546">
    <property type="protein sequence ID" value="QVV88879.1"/>
    <property type="molecule type" value="Genomic_DNA"/>
</dbReference>
<dbReference type="RefSeq" id="WP_214419682.1">
    <property type="nucleotide sequence ID" value="NZ_CP075546.1"/>
</dbReference>
<dbReference type="Gene3D" id="1.25.40.10">
    <property type="entry name" value="Tetratricopeptide repeat domain"/>
    <property type="match status" value="1"/>
</dbReference>
<organism evidence="4 5">
    <name type="scientific">Methanospirillum purgamenti</name>
    <dbReference type="NCBI Taxonomy" id="2834276"/>
    <lineage>
        <taxon>Archaea</taxon>
        <taxon>Methanobacteriati</taxon>
        <taxon>Methanobacteriota</taxon>
        <taxon>Stenosarchaea group</taxon>
        <taxon>Methanomicrobia</taxon>
        <taxon>Methanomicrobiales</taxon>
        <taxon>Methanospirillaceae</taxon>
        <taxon>Methanospirillum</taxon>
    </lineage>
</organism>
<protein>
    <submittedName>
        <fullName evidence="4">Tetratricopeptide repeat protein</fullName>
    </submittedName>
</protein>
<reference evidence="4 5" key="1">
    <citation type="submission" date="2021-05" db="EMBL/GenBank/DDBJ databases">
        <title>A novel Methanospirillum isolate from a pyrite-forming mixed culture.</title>
        <authorList>
            <person name="Bunk B."/>
            <person name="Sproer C."/>
            <person name="Spring S."/>
            <person name="Pester M."/>
        </authorList>
    </citation>
    <scope>NUCLEOTIDE SEQUENCE [LARGE SCALE GENOMIC DNA]</scope>
    <source>
        <strain evidence="4 5">J.3.6.1-F.2.7.3</strain>
    </source>
</reference>
<keyword evidence="2 3" id="KW-0802">TPR repeat</keyword>
<evidence type="ECO:0000256" key="3">
    <source>
        <dbReference type="PROSITE-ProRule" id="PRU00339"/>
    </source>
</evidence>
<dbReference type="InterPro" id="IPR011990">
    <property type="entry name" value="TPR-like_helical_dom_sf"/>
</dbReference>
<dbReference type="KEGG" id="mrtj:KHC33_16490"/>
<dbReference type="PANTHER" id="PTHR44943:SF8">
    <property type="entry name" value="TPR REPEAT-CONTAINING PROTEIN MJ0263"/>
    <property type="match status" value="1"/>
</dbReference>
<name>A0A8E7AYY4_9EURY</name>
<sequence length="261" mass="28539">MKVITLIAIFILITGALVIFLPEIAGMNQPAEFLSSSLNQVGDLSAQVGIKDVASLAYDTSLSIKPDNYDSLEEKGDILASSGKHLEALTVYTKTLEQNPNNLAVMKKKSDVLKTLGRTEESRDLLLKIAYAQPADMSDQLTIVQSSISSGQYTQAIHKTDEILKNQPNNPDVWELRGDAYIGLATANSSLMNQLSVLQTGSRADSDDVHDVLNKNQAFSDGIQSYRQALELDPMRSTDLSQKIFTNLQGFDIMIQSGDLL</sequence>
<evidence type="ECO:0000313" key="5">
    <source>
        <dbReference type="Proteomes" id="UP000680656"/>
    </source>
</evidence>
<feature type="repeat" description="TPR" evidence="3">
    <location>
        <begin position="69"/>
        <end position="102"/>
    </location>
</feature>
<keyword evidence="5" id="KW-1185">Reference proteome</keyword>